<accession>A0A0D3M5M5</accession>
<geneLocation type="plastid" evidence="8"/>
<dbReference type="CDD" id="cd00336">
    <property type="entry name" value="Ribosomal_L22"/>
    <property type="match status" value="1"/>
</dbReference>
<keyword evidence="3" id="KW-0694">RNA-binding</keyword>
<name>A0A0D3M5M5_9STRA</name>
<evidence type="ECO:0000256" key="7">
    <source>
        <dbReference type="RuleBase" id="RU004005"/>
    </source>
</evidence>
<evidence type="ECO:0000256" key="2">
    <source>
        <dbReference type="ARBA" id="ARBA00022730"/>
    </source>
</evidence>
<evidence type="ECO:0000256" key="4">
    <source>
        <dbReference type="ARBA" id="ARBA00022980"/>
    </source>
</evidence>
<dbReference type="EMBL" id="KJ624065">
    <property type="protein sequence ID" value="AIB04131.1"/>
    <property type="molecule type" value="Genomic_DNA"/>
</dbReference>
<keyword evidence="2" id="KW-0699">rRNA-binding</keyword>
<dbReference type="Pfam" id="PF00237">
    <property type="entry name" value="Ribosomal_L22"/>
    <property type="match status" value="1"/>
</dbReference>
<dbReference type="InterPro" id="IPR047867">
    <property type="entry name" value="Ribosomal_uL22_bac/org-type"/>
</dbReference>
<dbReference type="GO" id="GO:0019843">
    <property type="term" value="F:rRNA binding"/>
    <property type="evidence" value="ECO:0007669"/>
    <property type="project" value="UniProtKB-KW"/>
</dbReference>
<dbReference type="GO" id="GO:0015934">
    <property type="term" value="C:large ribosomal subunit"/>
    <property type="evidence" value="ECO:0007669"/>
    <property type="project" value="InterPro"/>
</dbReference>
<evidence type="ECO:0000313" key="8">
    <source>
        <dbReference type="EMBL" id="AIB04131.1"/>
    </source>
</evidence>
<dbReference type="AlphaFoldDB" id="A0A0D3M5M5"/>
<evidence type="ECO:0000256" key="1">
    <source>
        <dbReference type="ARBA" id="ARBA00009451"/>
    </source>
</evidence>
<dbReference type="InterPro" id="IPR005727">
    <property type="entry name" value="Ribosomal_uL22_bac/chlpt-type"/>
</dbReference>
<dbReference type="PANTHER" id="PTHR13501">
    <property type="entry name" value="CHLOROPLAST 50S RIBOSOMAL PROTEIN L22-RELATED"/>
    <property type="match status" value="1"/>
</dbReference>
<sequence>MITTKNSRSNQAVGKYIRMSPIKIQRVLRQISGCTYEEALILLKFLPYRACQPVSKVLKSAAANAMNNAKIAKENLIVSQAIVGRGAILKRARPRAKGRIFQVLKYTSHIRITLRDKTSKNI</sequence>
<organism evidence="8">
    <name type="scientific">Trachydiscus minutus</name>
    <dbReference type="NCBI Taxonomy" id="1032745"/>
    <lineage>
        <taxon>Eukaryota</taxon>
        <taxon>Sar</taxon>
        <taxon>Stramenopiles</taxon>
        <taxon>Ochrophyta</taxon>
        <taxon>Eustigmatophyceae</taxon>
        <taxon>Goniochloridales</taxon>
        <taxon>Goniochloridaceae</taxon>
        <taxon>Trachydiscus</taxon>
    </lineage>
</organism>
<evidence type="ECO:0000256" key="6">
    <source>
        <dbReference type="ARBA" id="ARBA00035285"/>
    </source>
</evidence>
<dbReference type="InterPro" id="IPR018260">
    <property type="entry name" value="Ribosomal_uL22_CS"/>
</dbReference>
<dbReference type="PANTHER" id="PTHR13501:SF8">
    <property type="entry name" value="LARGE RIBOSOMAL SUBUNIT PROTEIN UL22M"/>
    <property type="match status" value="1"/>
</dbReference>
<dbReference type="InterPro" id="IPR001063">
    <property type="entry name" value="Ribosomal_uL22"/>
</dbReference>
<dbReference type="HAMAP" id="MF_01331_B">
    <property type="entry name" value="Ribosomal_uL22_B"/>
    <property type="match status" value="1"/>
</dbReference>
<dbReference type="GeneID" id="24121225"/>
<dbReference type="PROSITE" id="PS00464">
    <property type="entry name" value="RIBOSOMAL_L22"/>
    <property type="match status" value="1"/>
</dbReference>
<gene>
    <name evidence="8" type="primary">rpl22</name>
</gene>
<keyword evidence="4 7" id="KW-0689">Ribosomal protein</keyword>
<keyword evidence="5 7" id="KW-0687">Ribonucleoprotein</keyword>
<reference evidence="8" key="1">
    <citation type="journal article" date="2015" name="Sci. Rep.">
        <title>Updating algal evolutionary relationships through plastid genome sequencing: did alveolate plastids emerge through endosymbiosis of an ochrophyte?</title>
        <authorList>
            <person name="Sevcikova T."/>
            <person name="Horak A."/>
            <person name="Klimes V."/>
            <person name="Zbrankova V."/>
            <person name="Demir-Hilton E."/>
            <person name="Sudek S."/>
            <person name="Jenkins J."/>
            <person name="Schmutz J."/>
            <person name="Pribyl P."/>
            <person name="Fousek J."/>
            <person name="Vlcek C."/>
            <person name="Lang B.F."/>
            <person name="Obornik M."/>
            <person name="Worden A.Z."/>
            <person name="Elias M."/>
        </authorList>
    </citation>
    <scope>NUCLEOTIDE SEQUENCE</scope>
</reference>
<dbReference type="Gene3D" id="3.90.470.10">
    <property type="entry name" value="Ribosomal protein L22/L17"/>
    <property type="match status" value="1"/>
</dbReference>
<comment type="similarity">
    <text evidence="1 7">Belongs to the universal ribosomal protein uL22 family.</text>
</comment>
<evidence type="ECO:0000256" key="5">
    <source>
        <dbReference type="ARBA" id="ARBA00023274"/>
    </source>
</evidence>
<dbReference type="InterPro" id="IPR036394">
    <property type="entry name" value="Ribosomal_uL22_sf"/>
</dbReference>
<dbReference type="SUPFAM" id="SSF54843">
    <property type="entry name" value="Ribosomal protein L22"/>
    <property type="match status" value="1"/>
</dbReference>
<evidence type="ECO:0000256" key="3">
    <source>
        <dbReference type="ARBA" id="ARBA00022884"/>
    </source>
</evidence>
<dbReference type="GO" id="GO:0006412">
    <property type="term" value="P:translation"/>
    <property type="evidence" value="ECO:0007669"/>
    <property type="project" value="InterPro"/>
</dbReference>
<dbReference type="NCBIfam" id="TIGR01044">
    <property type="entry name" value="rplV_bact"/>
    <property type="match status" value="1"/>
</dbReference>
<proteinExistence type="inferred from homology"/>
<dbReference type="RefSeq" id="YP_009131351.1">
    <property type="nucleotide sequence ID" value="NC_026851.1"/>
</dbReference>
<protein>
    <recommendedName>
        <fullName evidence="6">Large ribosomal subunit protein uL22c</fullName>
    </recommendedName>
</protein>
<keyword evidence="8" id="KW-0934">Plastid</keyword>
<dbReference type="GO" id="GO:0003735">
    <property type="term" value="F:structural constituent of ribosome"/>
    <property type="evidence" value="ECO:0007669"/>
    <property type="project" value="InterPro"/>
</dbReference>